<name>G7KL08_MEDTR</name>
<dbReference type="EnsemblPlants" id="AES75587">
    <property type="protein sequence ID" value="AES75587"/>
    <property type="gene ID" value="MTR_6g051620"/>
</dbReference>
<keyword evidence="3" id="KW-1185">Reference proteome</keyword>
<proteinExistence type="predicted"/>
<sequence length="63" mass="6800">MVKVLSSSTISSERGALLCGYHSGWRRRDSAARDGLKVEVVEAQQSSQAEIAGGHKVGREKDN</sequence>
<evidence type="ECO:0000313" key="2">
    <source>
        <dbReference type="EnsemblPlants" id="AES75587"/>
    </source>
</evidence>
<accession>G7KL08</accession>
<reference evidence="1 3" key="1">
    <citation type="journal article" date="2011" name="Nature">
        <title>The Medicago genome provides insight into the evolution of rhizobial symbioses.</title>
        <authorList>
            <person name="Young N.D."/>
            <person name="Debelle F."/>
            <person name="Oldroyd G.E."/>
            <person name="Geurts R."/>
            <person name="Cannon S.B."/>
            <person name="Udvardi M.K."/>
            <person name="Benedito V.A."/>
            <person name="Mayer K.F."/>
            <person name="Gouzy J."/>
            <person name="Schoof H."/>
            <person name="Van de Peer Y."/>
            <person name="Proost S."/>
            <person name="Cook D.R."/>
            <person name="Meyers B.C."/>
            <person name="Spannagl M."/>
            <person name="Cheung F."/>
            <person name="De Mita S."/>
            <person name="Krishnakumar V."/>
            <person name="Gundlach H."/>
            <person name="Zhou S."/>
            <person name="Mudge J."/>
            <person name="Bharti A.K."/>
            <person name="Murray J.D."/>
            <person name="Naoumkina M.A."/>
            <person name="Rosen B."/>
            <person name="Silverstein K.A."/>
            <person name="Tang H."/>
            <person name="Rombauts S."/>
            <person name="Zhao P.X."/>
            <person name="Zhou P."/>
            <person name="Barbe V."/>
            <person name="Bardou P."/>
            <person name="Bechner M."/>
            <person name="Bellec A."/>
            <person name="Berger A."/>
            <person name="Berges H."/>
            <person name="Bidwell S."/>
            <person name="Bisseling T."/>
            <person name="Choisne N."/>
            <person name="Couloux A."/>
            <person name="Denny R."/>
            <person name="Deshpande S."/>
            <person name="Dai X."/>
            <person name="Doyle J.J."/>
            <person name="Dudez A.M."/>
            <person name="Farmer A.D."/>
            <person name="Fouteau S."/>
            <person name="Franken C."/>
            <person name="Gibelin C."/>
            <person name="Gish J."/>
            <person name="Goldstein S."/>
            <person name="Gonzalez A.J."/>
            <person name="Green P.J."/>
            <person name="Hallab A."/>
            <person name="Hartog M."/>
            <person name="Hua A."/>
            <person name="Humphray S.J."/>
            <person name="Jeong D.H."/>
            <person name="Jing Y."/>
            <person name="Jocker A."/>
            <person name="Kenton S.M."/>
            <person name="Kim D.J."/>
            <person name="Klee K."/>
            <person name="Lai H."/>
            <person name="Lang C."/>
            <person name="Lin S."/>
            <person name="Macmil S.L."/>
            <person name="Magdelenat G."/>
            <person name="Matthews L."/>
            <person name="McCorrison J."/>
            <person name="Monaghan E.L."/>
            <person name="Mun J.H."/>
            <person name="Najar F.Z."/>
            <person name="Nicholson C."/>
            <person name="Noirot C."/>
            <person name="O'Bleness M."/>
            <person name="Paule C.R."/>
            <person name="Poulain J."/>
            <person name="Prion F."/>
            <person name="Qin B."/>
            <person name="Qu C."/>
            <person name="Retzel E.F."/>
            <person name="Riddle C."/>
            <person name="Sallet E."/>
            <person name="Samain S."/>
            <person name="Samson N."/>
            <person name="Sanders I."/>
            <person name="Saurat O."/>
            <person name="Scarpelli C."/>
            <person name="Schiex T."/>
            <person name="Segurens B."/>
            <person name="Severin A.J."/>
            <person name="Sherrier D.J."/>
            <person name="Shi R."/>
            <person name="Sims S."/>
            <person name="Singer S.R."/>
            <person name="Sinharoy S."/>
            <person name="Sterck L."/>
            <person name="Viollet A."/>
            <person name="Wang B.B."/>
            <person name="Wang K."/>
            <person name="Wang M."/>
            <person name="Wang X."/>
            <person name="Warfsmann J."/>
            <person name="Weissenbach J."/>
            <person name="White D.D."/>
            <person name="White J.D."/>
            <person name="Wiley G.B."/>
            <person name="Wincker P."/>
            <person name="Xing Y."/>
            <person name="Yang L."/>
            <person name="Yao Z."/>
            <person name="Ying F."/>
            <person name="Zhai J."/>
            <person name="Zhou L."/>
            <person name="Zuber A."/>
            <person name="Denarie J."/>
            <person name="Dixon R.A."/>
            <person name="May G.D."/>
            <person name="Schwartz D.C."/>
            <person name="Rogers J."/>
            <person name="Quetier F."/>
            <person name="Town C.D."/>
            <person name="Roe B.A."/>
        </authorList>
    </citation>
    <scope>NUCLEOTIDE SEQUENCE [LARGE SCALE GENOMIC DNA]</scope>
    <source>
        <strain evidence="1">A17</strain>
        <strain evidence="2 3">cv. Jemalong A17</strain>
    </source>
</reference>
<dbReference type="Proteomes" id="UP000002051">
    <property type="component" value="Chromosome 6"/>
</dbReference>
<dbReference type="EMBL" id="CM001222">
    <property type="protein sequence ID" value="AES75587.1"/>
    <property type="molecule type" value="Genomic_DNA"/>
</dbReference>
<reference evidence="1 3" key="2">
    <citation type="journal article" date="2014" name="BMC Genomics">
        <title>An improved genome release (version Mt4.0) for the model legume Medicago truncatula.</title>
        <authorList>
            <person name="Tang H."/>
            <person name="Krishnakumar V."/>
            <person name="Bidwell S."/>
            <person name="Rosen B."/>
            <person name="Chan A."/>
            <person name="Zhou S."/>
            <person name="Gentzbittel L."/>
            <person name="Childs K.L."/>
            <person name="Yandell M."/>
            <person name="Gundlach H."/>
            <person name="Mayer K.F."/>
            <person name="Schwartz D.C."/>
            <person name="Town C.D."/>
        </authorList>
    </citation>
    <scope>GENOME REANNOTATION</scope>
    <source>
        <strain evidence="2 3">cv. Jemalong A17</strain>
    </source>
</reference>
<protein>
    <submittedName>
        <fullName evidence="1 2">Uncharacterized protein</fullName>
    </submittedName>
</protein>
<organism evidence="1 3">
    <name type="scientific">Medicago truncatula</name>
    <name type="common">Barrel medic</name>
    <name type="synonym">Medicago tribuloides</name>
    <dbReference type="NCBI Taxonomy" id="3880"/>
    <lineage>
        <taxon>Eukaryota</taxon>
        <taxon>Viridiplantae</taxon>
        <taxon>Streptophyta</taxon>
        <taxon>Embryophyta</taxon>
        <taxon>Tracheophyta</taxon>
        <taxon>Spermatophyta</taxon>
        <taxon>Magnoliopsida</taxon>
        <taxon>eudicotyledons</taxon>
        <taxon>Gunneridae</taxon>
        <taxon>Pentapetalae</taxon>
        <taxon>rosids</taxon>
        <taxon>fabids</taxon>
        <taxon>Fabales</taxon>
        <taxon>Fabaceae</taxon>
        <taxon>Papilionoideae</taxon>
        <taxon>50 kb inversion clade</taxon>
        <taxon>NPAAA clade</taxon>
        <taxon>Hologalegina</taxon>
        <taxon>IRL clade</taxon>
        <taxon>Trifolieae</taxon>
        <taxon>Medicago</taxon>
    </lineage>
</organism>
<dbReference type="AlphaFoldDB" id="G7KL08"/>
<dbReference type="PaxDb" id="3880-AES75587"/>
<gene>
    <name evidence="1" type="ordered locus">MTR_6g051620</name>
</gene>
<dbReference type="HOGENOM" id="CLU_2889186_0_0_1"/>
<evidence type="ECO:0000313" key="3">
    <source>
        <dbReference type="Proteomes" id="UP000002051"/>
    </source>
</evidence>
<evidence type="ECO:0000313" key="1">
    <source>
        <dbReference type="EMBL" id="AES75587.1"/>
    </source>
</evidence>
<reference evidence="2" key="3">
    <citation type="submission" date="2015-04" db="UniProtKB">
        <authorList>
            <consortium name="EnsemblPlants"/>
        </authorList>
    </citation>
    <scope>IDENTIFICATION</scope>
    <source>
        <strain evidence="2">cv. Jemalong A17</strain>
    </source>
</reference>